<name>A0ABP1CCD0_9GAMM</name>
<dbReference type="EMBL" id="OZ026884">
    <property type="protein sequence ID" value="CAL1241766.1"/>
    <property type="molecule type" value="Genomic_DNA"/>
</dbReference>
<feature type="domain" description="Inner membrane protein YgaP-like transmembrane" evidence="3">
    <location>
        <begin position="14"/>
        <end position="73"/>
    </location>
</feature>
<sequence>MKVQLDLKNFDLTKKNVGPKDKYLRIGVGALLILLSGMGVIGAWGLLGILPLVTGIVGSCPVYSLLGKSTCPVDRKPVAAGEQPPADTGAAGRSDSGDQNRAA</sequence>
<keyword evidence="2" id="KW-0812">Transmembrane</keyword>
<dbReference type="RefSeq" id="WP_348758259.1">
    <property type="nucleotide sequence ID" value="NZ_OZ026884.1"/>
</dbReference>
<keyword evidence="5" id="KW-1185">Reference proteome</keyword>
<evidence type="ECO:0000256" key="1">
    <source>
        <dbReference type="SAM" id="MobiDB-lite"/>
    </source>
</evidence>
<evidence type="ECO:0000256" key="2">
    <source>
        <dbReference type="SAM" id="Phobius"/>
    </source>
</evidence>
<reference evidence="4 5" key="1">
    <citation type="submission" date="2024-04" db="EMBL/GenBank/DDBJ databases">
        <authorList>
            <person name="Cremers G."/>
        </authorList>
    </citation>
    <scope>NUCLEOTIDE SEQUENCE [LARGE SCALE GENOMIC DNA]</scope>
    <source>
        <strain evidence="4">MeCH1-AG</strain>
    </source>
</reference>
<evidence type="ECO:0000259" key="3">
    <source>
        <dbReference type="Pfam" id="PF11127"/>
    </source>
</evidence>
<feature type="region of interest" description="Disordered" evidence="1">
    <location>
        <begin position="74"/>
        <end position="103"/>
    </location>
</feature>
<keyword evidence="2" id="KW-1133">Transmembrane helix</keyword>
<feature type="transmembrane region" description="Helical" evidence="2">
    <location>
        <begin position="23"/>
        <end position="41"/>
    </location>
</feature>
<evidence type="ECO:0000313" key="5">
    <source>
        <dbReference type="Proteomes" id="UP001497493"/>
    </source>
</evidence>
<keyword evidence="2" id="KW-0472">Membrane</keyword>
<proteinExistence type="predicted"/>
<accession>A0ABP1CCD0</accession>
<evidence type="ECO:0000313" key="4">
    <source>
        <dbReference type="EMBL" id="CAL1241766.1"/>
    </source>
</evidence>
<gene>
    <name evidence="4" type="ORF">MECH1_V1_2990</name>
</gene>
<protein>
    <recommendedName>
        <fullName evidence="3">Inner membrane protein YgaP-like transmembrane domain-containing protein</fullName>
    </recommendedName>
</protein>
<dbReference type="InterPro" id="IPR021309">
    <property type="entry name" value="YgaP-like_TM"/>
</dbReference>
<organism evidence="4 5">
    <name type="scientific">Candidatus Methylocalor cossyra</name>
    <dbReference type="NCBI Taxonomy" id="3108543"/>
    <lineage>
        <taxon>Bacteria</taxon>
        <taxon>Pseudomonadati</taxon>
        <taxon>Pseudomonadota</taxon>
        <taxon>Gammaproteobacteria</taxon>
        <taxon>Methylococcales</taxon>
        <taxon>Methylococcaceae</taxon>
        <taxon>Candidatus Methylocalor</taxon>
    </lineage>
</organism>
<feature type="transmembrane region" description="Helical" evidence="2">
    <location>
        <begin position="47"/>
        <end position="66"/>
    </location>
</feature>
<dbReference type="Pfam" id="PF11127">
    <property type="entry name" value="YgaP-like_TM"/>
    <property type="match status" value="1"/>
</dbReference>
<dbReference type="Proteomes" id="UP001497493">
    <property type="component" value="Chromosome"/>
</dbReference>